<feature type="non-terminal residue" evidence="2">
    <location>
        <position position="405"/>
    </location>
</feature>
<dbReference type="OrthoDB" id="406621at2759"/>
<evidence type="ECO:0000313" key="4">
    <source>
        <dbReference type="Proteomes" id="UP001152797"/>
    </source>
</evidence>
<dbReference type="Proteomes" id="UP001152797">
    <property type="component" value="Unassembled WGS sequence"/>
</dbReference>
<sequence length="405" mass="45291">TNYEEALEKVKGMQYLTKPAFKEKETQLSKLETALGKVKKQLAKGDKGKVNITKDLLKEAVATMSEAKEEAKAQTNQPVQNDCFWLLVLLGVAGWWLAEQAMLDGCTHPEVCDVARAGSHGLYPGYVHRDLMARFVKGVFVPEPMQVPVQRLNPKSLKKEKEEAAVILPHMLFSSLATLPNFNEQGAKGEEGVEVEQATPLRKGKVMVDFHWTLEVDGKITPGNRSAMELLLEKGVEVVVCSWCFTHRRKEVLATLEKEDWFIKVTFISTTERTGAGGKASLCKQYGCTTIFEDGMDILKECHQQGIEVYCIRSPGKSYSWVSDQGLPLYASFSKAVSQEFQQNEDEYESWNNFLEKETQLSKLETALGKVKKQLAKGDKGKVNITKDLLKEAVATMSEAKEEAK</sequence>
<dbReference type="EMBL" id="CAMXCT010005913">
    <property type="protein sequence ID" value="CAI4013583.1"/>
    <property type="molecule type" value="Genomic_DNA"/>
</dbReference>
<reference evidence="3" key="2">
    <citation type="submission" date="2024-04" db="EMBL/GenBank/DDBJ databases">
        <authorList>
            <person name="Chen Y."/>
            <person name="Shah S."/>
            <person name="Dougan E. K."/>
            <person name="Thang M."/>
            <person name="Chan C."/>
        </authorList>
    </citation>
    <scope>NUCLEOTIDE SEQUENCE [LARGE SCALE GENOMIC DNA]</scope>
</reference>
<feature type="non-terminal residue" evidence="2">
    <location>
        <position position="1"/>
    </location>
</feature>
<accession>A0A9P1DP24</accession>
<dbReference type="AlphaFoldDB" id="A0A9P1DP24"/>
<protein>
    <submittedName>
        <fullName evidence="2">Uncharacterized protein</fullName>
    </submittedName>
</protein>
<dbReference type="EMBL" id="CAMXCT020005913">
    <property type="protein sequence ID" value="CAL1166958.1"/>
    <property type="molecule type" value="Genomic_DNA"/>
</dbReference>
<gene>
    <name evidence="2" type="ORF">C1SCF055_LOCUS38540</name>
</gene>
<name>A0A9P1DP24_9DINO</name>
<organism evidence="2">
    <name type="scientific">Cladocopium goreaui</name>
    <dbReference type="NCBI Taxonomy" id="2562237"/>
    <lineage>
        <taxon>Eukaryota</taxon>
        <taxon>Sar</taxon>
        <taxon>Alveolata</taxon>
        <taxon>Dinophyceae</taxon>
        <taxon>Suessiales</taxon>
        <taxon>Symbiodiniaceae</taxon>
        <taxon>Cladocopium</taxon>
    </lineage>
</organism>
<dbReference type="EMBL" id="CAMXCT030005913">
    <property type="protein sequence ID" value="CAL4800895.1"/>
    <property type="molecule type" value="Genomic_DNA"/>
</dbReference>
<evidence type="ECO:0000256" key="1">
    <source>
        <dbReference type="SAM" id="Coils"/>
    </source>
</evidence>
<comment type="caution">
    <text evidence="2">The sequence shown here is derived from an EMBL/GenBank/DDBJ whole genome shotgun (WGS) entry which is preliminary data.</text>
</comment>
<proteinExistence type="predicted"/>
<keyword evidence="1" id="KW-0175">Coiled coil</keyword>
<reference evidence="2" key="1">
    <citation type="submission" date="2022-10" db="EMBL/GenBank/DDBJ databases">
        <authorList>
            <person name="Chen Y."/>
            <person name="Dougan E. K."/>
            <person name="Chan C."/>
            <person name="Rhodes N."/>
            <person name="Thang M."/>
        </authorList>
    </citation>
    <scope>NUCLEOTIDE SEQUENCE</scope>
</reference>
<evidence type="ECO:0000313" key="2">
    <source>
        <dbReference type="EMBL" id="CAI4013583.1"/>
    </source>
</evidence>
<feature type="coiled-coil region" evidence="1">
    <location>
        <begin position="21"/>
        <end position="77"/>
    </location>
</feature>
<keyword evidence="4" id="KW-1185">Reference proteome</keyword>
<evidence type="ECO:0000313" key="3">
    <source>
        <dbReference type="EMBL" id="CAL1166958.1"/>
    </source>
</evidence>